<name>A0A915Z7F3_9GLOM</name>
<sequence>MGYRTNNLEGMSKFNKCSLQMIPETNLGMDLVGEELCQYHYNKLIVNENHRLARAMKKQQCAHPKHKEYTKDNEIG</sequence>
<gene>
    <name evidence="1" type="ORF">CHRIB12_LOCUS10571</name>
</gene>
<evidence type="ECO:0000313" key="2">
    <source>
        <dbReference type="Proteomes" id="UP000684084"/>
    </source>
</evidence>
<dbReference type="Proteomes" id="UP000684084">
    <property type="component" value="Unassembled WGS sequence"/>
</dbReference>
<proteinExistence type="predicted"/>
<organism evidence="1 2">
    <name type="scientific">Rhizophagus irregularis</name>
    <dbReference type="NCBI Taxonomy" id="588596"/>
    <lineage>
        <taxon>Eukaryota</taxon>
        <taxon>Fungi</taxon>
        <taxon>Fungi incertae sedis</taxon>
        <taxon>Mucoromycota</taxon>
        <taxon>Glomeromycotina</taxon>
        <taxon>Glomeromycetes</taxon>
        <taxon>Glomerales</taxon>
        <taxon>Glomeraceae</taxon>
        <taxon>Rhizophagus</taxon>
    </lineage>
</organism>
<evidence type="ECO:0000313" key="1">
    <source>
        <dbReference type="EMBL" id="CAB5365746.1"/>
    </source>
</evidence>
<comment type="caution">
    <text evidence="1">The sequence shown here is derived from an EMBL/GenBank/DDBJ whole genome shotgun (WGS) entry which is preliminary data.</text>
</comment>
<dbReference type="OrthoDB" id="2382204at2759"/>
<dbReference type="AlphaFoldDB" id="A0A915Z7F3"/>
<reference evidence="1" key="1">
    <citation type="submission" date="2020-05" db="EMBL/GenBank/DDBJ databases">
        <authorList>
            <person name="Rincon C."/>
            <person name="Sanders R I."/>
            <person name="Robbins C."/>
            <person name="Chaturvedi A."/>
        </authorList>
    </citation>
    <scope>NUCLEOTIDE SEQUENCE</scope>
    <source>
        <strain evidence="1">CHB12</strain>
    </source>
</reference>
<accession>A0A915Z7F3</accession>
<protein>
    <submittedName>
        <fullName evidence="1">Uncharacterized protein</fullName>
    </submittedName>
</protein>
<dbReference type="EMBL" id="CAGKOT010000021">
    <property type="protein sequence ID" value="CAB5365746.1"/>
    <property type="molecule type" value="Genomic_DNA"/>
</dbReference>